<dbReference type="InterPro" id="IPR002110">
    <property type="entry name" value="Ankyrin_rpt"/>
</dbReference>
<dbReference type="AlphaFoldDB" id="A0A7R9KJ53"/>
<feature type="coiled-coil region" evidence="7">
    <location>
        <begin position="163"/>
        <end position="207"/>
    </location>
</feature>
<evidence type="ECO:0000256" key="6">
    <source>
        <dbReference type="PROSITE-ProRule" id="PRU00023"/>
    </source>
</evidence>
<keyword evidence="4" id="KW-0528">Neurotoxin</keyword>
<dbReference type="Gene3D" id="1.25.40.20">
    <property type="entry name" value="Ankyrin repeat-containing domain"/>
    <property type="match status" value="1"/>
</dbReference>
<accession>A0A7R9KJ53</accession>
<sequence>MDVLLTALYNSPSDKRMSQTLQCRTSSSFRRKINSAFSTLNSRSAQSAATDAFLSYCDYNYNISGNRLNSHNNKLKSQSPKENHCLDKESINTVINDYSLGDVVDEFEEAWNESHSRRQSNASDCDQVMHKQHIMTDSERGPSPPTSPTPSSCTSSNISRVVLSQIRDQMAMSLTRVKELENQMKFIPNLKQKVIVLREENKRLMRRLEGDSDDGNILNDPQNKTRVRELERSGFITPPLMRRKNHFKSESDTEDDEFGDIWMRSSPPPEKLISSKNIRLEELNDRLNDSPDSGLRKSIEMISVSTSTESVSKAFTVEMSTNTEQMHAKDNKLSFDILSSISIQPEKTPTESISTATPPIAKRSIGISTSLAPSLPRKSVAVETDLKAIDTISVQELEVKKPAMVSWGTDPIRVVYTHSQTQASPKCCDVSTKTEVHALKNTGVGCNAKDFGLKVNWTQTDGKTLHHKTIQCSQSCAKCELKQTETIGIGDNNVYGSVLTDKAMTTERERPASLDGLLSASPVSRASSAQSIRLCDKCNDAITSVATDFVTAPHEKLASPTIQSRIPRPIQSTGSLERRTIDDKIIEETANEILVYKNPSLSVGSSPLKRNSPLKIPDLSPKTRSFKKTELSPQTSQAIKLIDDVFKISESDESEDESSSSSDEGTYEVETGAVAKPIVRTRVEPSKEIKAALKVLNDNLIKPEKANKSALDKSLSIIEKEWFKVAADQTSDSHCVEDYIDCFETFSKHLLNRVVNLDDKSGNTAIHYAISHNNFDIVSVLLDSKAGYTATMLVSLSKVDNETQKAVIRRLFQLGDVNIKAKQNGQTALMLAGSHGQFFTCKILLECGAAINLQDNDGSTALMCAAEHGHTDVVRLLLSHPDCDPTIVDNDDSTALKIAMANNNNDIGLMLYASTSMLSRGSSPYASLRRTQSKAIAASLRRTGSFSYGYTRSSPQSLQLAPSPPPRSRHSSTSTTRSAKTKSALNSNNNN</sequence>
<feature type="repeat" description="ANK" evidence="6">
    <location>
        <begin position="761"/>
        <end position="786"/>
    </location>
</feature>
<evidence type="ECO:0000256" key="7">
    <source>
        <dbReference type="SAM" id="Coils"/>
    </source>
</evidence>
<comment type="subcellular location">
    <subcellularLocation>
        <location evidence="1">Target cell membrane</location>
    </subcellularLocation>
</comment>
<dbReference type="Proteomes" id="UP000759131">
    <property type="component" value="Unassembled WGS sequence"/>
</dbReference>
<feature type="repeat" description="ANK" evidence="6">
    <location>
        <begin position="857"/>
        <end position="880"/>
    </location>
</feature>
<feature type="region of interest" description="Disordered" evidence="8">
    <location>
        <begin position="606"/>
        <end position="635"/>
    </location>
</feature>
<dbReference type="GO" id="GO:0044231">
    <property type="term" value="C:host cell presynaptic membrane"/>
    <property type="evidence" value="ECO:0007669"/>
    <property type="project" value="UniProtKB-KW"/>
</dbReference>
<dbReference type="Pfam" id="PF13637">
    <property type="entry name" value="Ank_4"/>
    <property type="match status" value="1"/>
</dbReference>
<dbReference type="SUPFAM" id="SSF48403">
    <property type="entry name" value="Ankyrin repeat"/>
    <property type="match status" value="1"/>
</dbReference>
<keyword evidence="3" id="KW-1052">Target cell membrane</keyword>
<dbReference type="PROSITE" id="PS50088">
    <property type="entry name" value="ANK_REPEAT"/>
    <property type="match status" value="3"/>
</dbReference>
<dbReference type="SMART" id="SM00248">
    <property type="entry name" value="ANK"/>
    <property type="match status" value="3"/>
</dbReference>
<dbReference type="GO" id="GO:0005856">
    <property type="term" value="C:cytoskeleton"/>
    <property type="evidence" value="ECO:0007669"/>
    <property type="project" value="TreeGrafter"/>
</dbReference>
<evidence type="ECO:0000256" key="5">
    <source>
        <dbReference type="ARBA" id="ARBA00023298"/>
    </source>
</evidence>
<keyword evidence="6" id="KW-0040">ANK repeat</keyword>
<dbReference type="GO" id="GO:0006887">
    <property type="term" value="P:exocytosis"/>
    <property type="evidence" value="ECO:0007669"/>
    <property type="project" value="UniProtKB-KW"/>
</dbReference>
<feature type="compositionally biased region" description="Low complexity" evidence="8">
    <location>
        <begin position="952"/>
        <end position="961"/>
    </location>
</feature>
<evidence type="ECO:0000256" key="3">
    <source>
        <dbReference type="ARBA" id="ARBA00022537"/>
    </source>
</evidence>
<keyword evidence="4" id="KW-0638">Presynaptic neurotoxin</keyword>
<evidence type="ECO:0000256" key="8">
    <source>
        <dbReference type="SAM" id="MobiDB-lite"/>
    </source>
</evidence>
<dbReference type="InterPro" id="IPR036770">
    <property type="entry name" value="Ankyrin_rpt-contain_sf"/>
</dbReference>
<evidence type="ECO:0000256" key="4">
    <source>
        <dbReference type="ARBA" id="ARBA00023028"/>
    </source>
</evidence>
<organism evidence="9">
    <name type="scientific">Medioppia subpectinata</name>
    <dbReference type="NCBI Taxonomy" id="1979941"/>
    <lineage>
        <taxon>Eukaryota</taxon>
        <taxon>Metazoa</taxon>
        <taxon>Ecdysozoa</taxon>
        <taxon>Arthropoda</taxon>
        <taxon>Chelicerata</taxon>
        <taxon>Arachnida</taxon>
        <taxon>Acari</taxon>
        <taxon>Acariformes</taxon>
        <taxon>Sarcoptiformes</taxon>
        <taxon>Oribatida</taxon>
        <taxon>Brachypylina</taxon>
        <taxon>Oppioidea</taxon>
        <taxon>Oppiidae</taxon>
        <taxon>Medioppia</taxon>
    </lineage>
</organism>
<dbReference type="Pfam" id="PF12796">
    <property type="entry name" value="Ank_2"/>
    <property type="match status" value="1"/>
</dbReference>
<keyword evidence="5" id="KW-0472">Membrane</keyword>
<keyword evidence="5" id="KW-1053">Target membrane</keyword>
<feature type="region of interest" description="Disordered" evidence="8">
    <location>
        <begin position="246"/>
        <end position="266"/>
    </location>
</feature>
<evidence type="ECO:0000256" key="1">
    <source>
        <dbReference type="ARBA" id="ARBA00004175"/>
    </source>
</evidence>
<feature type="repeat" description="ANK" evidence="6">
    <location>
        <begin position="824"/>
        <end position="856"/>
    </location>
</feature>
<proteinExistence type="predicted"/>
<name>A0A7R9KJ53_9ACAR</name>
<evidence type="ECO:0000256" key="2">
    <source>
        <dbReference type="ARBA" id="ARBA00022483"/>
    </source>
</evidence>
<dbReference type="PANTHER" id="PTHR24168">
    <property type="entry name" value="KN MOTIF AND ANKYRIN REPEAT DOMAIN-CONTAINING"/>
    <property type="match status" value="1"/>
</dbReference>
<keyword evidence="4" id="KW-0800">Toxin</keyword>
<keyword evidence="10" id="KW-1185">Reference proteome</keyword>
<keyword evidence="2" id="KW-0268">Exocytosis</keyword>
<dbReference type="PROSITE" id="PS50297">
    <property type="entry name" value="ANK_REP_REGION"/>
    <property type="match status" value="3"/>
</dbReference>
<dbReference type="PANTHER" id="PTHR24168:SF21">
    <property type="entry name" value="KANK, ISOFORM D"/>
    <property type="match status" value="1"/>
</dbReference>
<dbReference type="GO" id="GO:0005737">
    <property type="term" value="C:cytoplasm"/>
    <property type="evidence" value="ECO:0007669"/>
    <property type="project" value="TreeGrafter"/>
</dbReference>
<evidence type="ECO:0000313" key="10">
    <source>
        <dbReference type="Proteomes" id="UP000759131"/>
    </source>
</evidence>
<feature type="region of interest" description="Disordered" evidence="8">
    <location>
        <begin position="948"/>
        <end position="991"/>
    </location>
</feature>
<reference evidence="9" key="1">
    <citation type="submission" date="2020-11" db="EMBL/GenBank/DDBJ databases">
        <authorList>
            <person name="Tran Van P."/>
        </authorList>
    </citation>
    <scope>NUCLEOTIDE SEQUENCE</scope>
</reference>
<dbReference type="GO" id="GO:0044218">
    <property type="term" value="C:other organism cell membrane"/>
    <property type="evidence" value="ECO:0007669"/>
    <property type="project" value="UniProtKB-KW"/>
</dbReference>
<protein>
    <submittedName>
        <fullName evidence="9">Uncharacterized protein</fullName>
    </submittedName>
</protein>
<dbReference type="EMBL" id="OC856742">
    <property type="protein sequence ID" value="CAD7624203.1"/>
    <property type="molecule type" value="Genomic_DNA"/>
</dbReference>
<evidence type="ECO:0000313" key="9">
    <source>
        <dbReference type="EMBL" id="CAD7624203.1"/>
    </source>
</evidence>
<dbReference type="InterPro" id="IPR047184">
    <property type="entry name" value="KANK1-4"/>
</dbReference>
<feature type="region of interest" description="Disordered" evidence="8">
    <location>
        <begin position="650"/>
        <end position="670"/>
    </location>
</feature>
<dbReference type="GO" id="GO:0030837">
    <property type="term" value="P:negative regulation of actin filament polymerization"/>
    <property type="evidence" value="ECO:0007669"/>
    <property type="project" value="InterPro"/>
</dbReference>
<dbReference type="OrthoDB" id="5406014at2759"/>
<gene>
    <name evidence="9" type="ORF">OSB1V03_LOCUS4649</name>
</gene>
<feature type="compositionally biased region" description="Low complexity" evidence="8">
    <location>
        <begin position="971"/>
        <end position="984"/>
    </location>
</feature>
<dbReference type="EMBL" id="CAJPIZ010002167">
    <property type="protein sequence ID" value="CAG2104633.1"/>
    <property type="molecule type" value="Genomic_DNA"/>
</dbReference>
<keyword evidence="7" id="KW-0175">Coiled coil</keyword>
<feature type="region of interest" description="Disordered" evidence="8">
    <location>
        <begin position="134"/>
        <end position="157"/>
    </location>
</feature>